<dbReference type="Proteomes" id="UP001145114">
    <property type="component" value="Unassembled WGS sequence"/>
</dbReference>
<protein>
    <submittedName>
        <fullName evidence="1">MutS protein 1</fullName>
    </submittedName>
</protein>
<comment type="caution">
    <text evidence="1">The sequence shown here is derived from an EMBL/GenBank/DDBJ whole genome shotgun (WGS) entry which is preliminary data.</text>
</comment>
<name>A0ACC1HRQ3_9FUNG</name>
<accession>A0ACC1HRQ3</accession>
<reference evidence="1" key="1">
    <citation type="submission" date="2022-06" db="EMBL/GenBank/DDBJ databases">
        <title>Phylogenomic reconstructions and comparative analyses of Kickxellomycotina fungi.</title>
        <authorList>
            <person name="Reynolds N.K."/>
            <person name="Stajich J.E."/>
            <person name="Barry K."/>
            <person name="Grigoriev I.V."/>
            <person name="Crous P."/>
            <person name="Smith M.E."/>
        </authorList>
    </citation>
    <scope>NUCLEOTIDE SEQUENCE</scope>
    <source>
        <strain evidence="1">RSA 2271</strain>
    </source>
</reference>
<gene>
    <name evidence="1" type="primary">msh1_1</name>
    <name evidence="1" type="ORF">EV182_004906</name>
</gene>
<sequence length="149" mass="16007">MDEVGRGTSTTDGISIAYATLEYIHSTICCKALFATHYHELADLAASALTRVRNCHTAIEKNDDGSFVYIHKVMPGICRESHGLFVAKMVGLPESVIQQAQRMAEAVSVVKQPLPILAEGSPESVDGSELAKDSSVVHHSHYDGAVVAK</sequence>
<evidence type="ECO:0000313" key="1">
    <source>
        <dbReference type="EMBL" id="KAJ1678040.1"/>
    </source>
</evidence>
<keyword evidence="2" id="KW-1185">Reference proteome</keyword>
<dbReference type="EMBL" id="JAMZIH010001616">
    <property type="protein sequence ID" value="KAJ1678040.1"/>
    <property type="molecule type" value="Genomic_DNA"/>
</dbReference>
<evidence type="ECO:0000313" key="2">
    <source>
        <dbReference type="Proteomes" id="UP001145114"/>
    </source>
</evidence>
<organism evidence="1 2">
    <name type="scientific">Spiromyces aspiralis</name>
    <dbReference type="NCBI Taxonomy" id="68401"/>
    <lineage>
        <taxon>Eukaryota</taxon>
        <taxon>Fungi</taxon>
        <taxon>Fungi incertae sedis</taxon>
        <taxon>Zoopagomycota</taxon>
        <taxon>Kickxellomycotina</taxon>
        <taxon>Kickxellomycetes</taxon>
        <taxon>Kickxellales</taxon>
        <taxon>Kickxellaceae</taxon>
        <taxon>Spiromyces</taxon>
    </lineage>
</organism>
<proteinExistence type="predicted"/>